<organism evidence="2 3">
    <name type="scientific">Patellaria atrata CBS 101060</name>
    <dbReference type="NCBI Taxonomy" id="1346257"/>
    <lineage>
        <taxon>Eukaryota</taxon>
        <taxon>Fungi</taxon>
        <taxon>Dikarya</taxon>
        <taxon>Ascomycota</taxon>
        <taxon>Pezizomycotina</taxon>
        <taxon>Dothideomycetes</taxon>
        <taxon>Dothideomycetes incertae sedis</taxon>
        <taxon>Patellariales</taxon>
        <taxon>Patellariaceae</taxon>
        <taxon>Patellaria</taxon>
    </lineage>
</organism>
<sequence>MKKKKLEEIKEPNPPLNKREPQVLSRPPRPPTPVYIPGAPNPAYPTPPGAVKRGLSGSVDCKNHGIPAGGSCYTPLKARDSEVAGKPGEPEGWPYIRPPTRPSPPPEVV</sequence>
<dbReference type="AlphaFoldDB" id="A0A9P4SCQ7"/>
<feature type="region of interest" description="Disordered" evidence="1">
    <location>
        <begin position="1"/>
        <end position="48"/>
    </location>
</feature>
<reference evidence="2" key="1">
    <citation type="journal article" date="2020" name="Stud. Mycol.">
        <title>101 Dothideomycetes genomes: a test case for predicting lifestyles and emergence of pathogens.</title>
        <authorList>
            <person name="Haridas S."/>
            <person name="Albert R."/>
            <person name="Binder M."/>
            <person name="Bloem J."/>
            <person name="Labutti K."/>
            <person name="Salamov A."/>
            <person name="Andreopoulos B."/>
            <person name="Baker S."/>
            <person name="Barry K."/>
            <person name="Bills G."/>
            <person name="Bluhm B."/>
            <person name="Cannon C."/>
            <person name="Castanera R."/>
            <person name="Culley D."/>
            <person name="Daum C."/>
            <person name="Ezra D."/>
            <person name="Gonzalez J."/>
            <person name="Henrissat B."/>
            <person name="Kuo A."/>
            <person name="Liang C."/>
            <person name="Lipzen A."/>
            <person name="Lutzoni F."/>
            <person name="Magnuson J."/>
            <person name="Mondo S."/>
            <person name="Nolan M."/>
            <person name="Ohm R."/>
            <person name="Pangilinan J."/>
            <person name="Park H.-J."/>
            <person name="Ramirez L."/>
            <person name="Alfaro M."/>
            <person name="Sun H."/>
            <person name="Tritt A."/>
            <person name="Yoshinaga Y."/>
            <person name="Zwiers L.-H."/>
            <person name="Turgeon B."/>
            <person name="Goodwin S."/>
            <person name="Spatafora J."/>
            <person name="Crous P."/>
            <person name="Grigoriev I."/>
        </authorList>
    </citation>
    <scope>NUCLEOTIDE SEQUENCE</scope>
    <source>
        <strain evidence="2">CBS 101060</strain>
    </source>
</reference>
<feature type="compositionally biased region" description="Pro residues" evidence="1">
    <location>
        <begin position="96"/>
        <end position="109"/>
    </location>
</feature>
<name>A0A9P4SCQ7_9PEZI</name>
<accession>A0A9P4SCQ7</accession>
<evidence type="ECO:0000256" key="1">
    <source>
        <dbReference type="SAM" id="MobiDB-lite"/>
    </source>
</evidence>
<dbReference type="Proteomes" id="UP000799429">
    <property type="component" value="Unassembled WGS sequence"/>
</dbReference>
<feature type="compositionally biased region" description="Pro residues" evidence="1">
    <location>
        <begin position="27"/>
        <end position="48"/>
    </location>
</feature>
<evidence type="ECO:0000313" key="3">
    <source>
        <dbReference type="Proteomes" id="UP000799429"/>
    </source>
</evidence>
<protein>
    <submittedName>
        <fullName evidence="2">Uncharacterized protein</fullName>
    </submittedName>
</protein>
<proteinExistence type="predicted"/>
<evidence type="ECO:0000313" key="2">
    <source>
        <dbReference type="EMBL" id="KAF2840263.1"/>
    </source>
</evidence>
<keyword evidence="3" id="KW-1185">Reference proteome</keyword>
<feature type="compositionally biased region" description="Basic and acidic residues" evidence="1">
    <location>
        <begin position="1"/>
        <end position="21"/>
    </location>
</feature>
<feature type="region of interest" description="Disordered" evidence="1">
    <location>
        <begin position="66"/>
        <end position="109"/>
    </location>
</feature>
<gene>
    <name evidence="2" type="ORF">M501DRAFT_1002578</name>
</gene>
<dbReference type="EMBL" id="MU006093">
    <property type="protein sequence ID" value="KAF2840263.1"/>
    <property type="molecule type" value="Genomic_DNA"/>
</dbReference>
<comment type="caution">
    <text evidence="2">The sequence shown here is derived from an EMBL/GenBank/DDBJ whole genome shotgun (WGS) entry which is preliminary data.</text>
</comment>